<dbReference type="KEGG" id="ddu:GF1_03870"/>
<dbReference type="Pfam" id="PF16916">
    <property type="entry name" value="ZT_dimer"/>
    <property type="match status" value="1"/>
</dbReference>
<dbReference type="RefSeq" id="WP_267927945.1">
    <property type="nucleotide sequence ID" value="NZ_AP024233.1"/>
</dbReference>
<protein>
    <recommendedName>
        <fullName evidence="1">Cation efflux protein cytoplasmic domain-containing protein</fullName>
    </recommendedName>
</protein>
<dbReference type="InterPro" id="IPR027470">
    <property type="entry name" value="Cation_efflux_CTD"/>
</dbReference>
<dbReference type="EMBL" id="AP024233">
    <property type="protein sequence ID" value="BCO08011.1"/>
    <property type="molecule type" value="Genomic_DNA"/>
</dbReference>
<dbReference type="Gene3D" id="3.30.70.1350">
    <property type="entry name" value="Cation efflux protein, cytoplasmic domain"/>
    <property type="match status" value="1"/>
</dbReference>
<accession>A0A915TY96</accession>
<dbReference type="SUPFAM" id="SSF160240">
    <property type="entry name" value="Cation efflux protein cytoplasmic domain-like"/>
    <property type="match status" value="1"/>
</dbReference>
<keyword evidence="3" id="KW-1185">Reference proteome</keyword>
<feature type="domain" description="Cation efflux protein cytoplasmic" evidence="1">
    <location>
        <begin position="5"/>
        <end position="76"/>
    </location>
</feature>
<proteinExistence type="predicted"/>
<evidence type="ECO:0000313" key="2">
    <source>
        <dbReference type="EMBL" id="BCO08011.1"/>
    </source>
</evidence>
<sequence length="84" mass="9580">MDRELPEEIRNEICDIVLAHPSGLGMHDLRTRQSGQIKVIQLHLSLAEAHHRVANEVEYAIMEAFPQSDVIIHRDPVGSRTECR</sequence>
<dbReference type="Proteomes" id="UP001063350">
    <property type="component" value="Chromosome"/>
</dbReference>
<dbReference type="AlphaFoldDB" id="A0A915TY96"/>
<name>A0A915TY96_9BACT</name>
<gene>
    <name evidence="2" type="ORF">GF1_03870</name>
</gene>
<evidence type="ECO:0000313" key="3">
    <source>
        <dbReference type="Proteomes" id="UP001063350"/>
    </source>
</evidence>
<dbReference type="InterPro" id="IPR036837">
    <property type="entry name" value="Cation_efflux_CTD_sf"/>
</dbReference>
<reference evidence="2" key="1">
    <citation type="submission" date="2020-12" db="EMBL/GenBank/DDBJ databases">
        <title>Desulfobium dissulfuricans gen. nov., sp. nov., a novel mesophilic, sulfate-reducing bacterium isolated from a deep-sea hydrothermal vent.</title>
        <authorList>
            <person name="Hashimoto Y."/>
            <person name="Tame A."/>
            <person name="Sawayama S."/>
            <person name="Miyazaki J."/>
            <person name="Takai K."/>
            <person name="Nakagawa S."/>
        </authorList>
    </citation>
    <scope>NUCLEOTIDE SEQUENCE</scope>
    <source>
        <strain evidence="2">GF1</strain>
    </source>
</reference>
<evidence type="ECO:0000259" key="1">
    <source>
        <dbReference type="Pfam" id="PF16916"/>
    </source>
</evidence>
<organism evidence="2 3">
    <name type="scientific">Desulfolithobacter dissulfuricans</name>
    <dbReference type="NCBI Taxonomy" id="2795293"/>
    <lineage>
        <taxon>Bacteria</taxon>
        <taxon>Pseudomonadati</taxon>
        <taxon>Thermodesulfobacteriota</taxon>
        <taxon>Desulfobulbia</taxon>
        <taxon>Desulfobulbales</taxon>
        <taxon>Desulfobulbaceae</taxon>
        <taxon>Desulfolithobacter</taxon>
    </lineage>
</organism>